<dbReference type="AlphaFoldDB" id="A0A8S1ILM9"/>
<keyword evidence="2" id="KW-1185">Reference proteome</keyword>
<gene>
    <name evidence="1" type="ORF">OSTQU699_LOCUS765</name>
</gene>
<reference evidence="1" key="1">
    <citation type="submission" date="2020-12" db="EMBL/GenBank/DDBJ databases">
        <authorList>
            <person name="Iha C."/>
        </authorList>
    </citation>
    <scope>NUCLEOTIDE SEQUENCE</scope>
</reference>
<dbReference type="EMBL" id="CAJHUC010000339">
    <property type="protein sequence ID" value="CAD7695404.1"/>
    <property type="molecule type" value="Genomic_DNA"/>
</dbReference>
<name>A0A8S1ILM9_9CHLO</name>
<proteinExistence type="predicted"/>
<comment type="caution">
    <text evidence="1">The sequence shown here is derived from an EMBL/GenBank/DDBJ whole genome shotgun (WGS) entry which is preliminary data.</text>
</comment>
<evidence type="ECO:0000313" key="2">
    <source>
        <dbReference type="Proteomes" id="UP000708148"/>
    </source>
</evidence>
<evidence type="ECO:0000313" key="1">
    <source>
        <dbReference type="EMBL" id="CAD7695404.1"/>
    </source>
</evidence>
<protein>
    <submittedName>
        <fullName evidence="1">Uncharacterized protein</fullName>
    </submittedName>
</protein>
<organism evidence="1 2">
    <name type="scientific">Ostreobium quekettii</name>
    <dbReference type="NCBI Taxonomy" id="121088"/>
    <lineage>
        <taxon>Eukaryota</taxon>
        <taxon>Viridiplantae</taxon>
        <taxon>Chlorophyta</taxon>
        <taxon>core chlorophytes</taxon>
        <taxon>Ulvophyceae</taxon>
        <taxon>TCBD clade</taxon>
        <taxon>Bryopsidales</taxon>
        <taxon>Ostreobineae</taxon>
        <taxon>Ostreobiaceae</taxon>
        <taxon>Ostreobium</taxon>
    </lineage>
</organism>
<dbReference type="Proteomes" id="UP000708148">
    <property type="component" value="Unassembled WGS sequence"/>
</dbReference>
<sequence>MKSPFTRNMPSFADADAREESMKSIQVPFSLWGAEGHWRDCIQWLFASSLCSCCALDHCMVMGPTRNEDYCGVLQRFVFGYLAGLAGGLAGWSSSFAVHSDKPETIGEPRQ</sequence>
<accession>A0A8S1ILM9</accession>